<protein>
    <submittedName>
        <fullName evidence="11">Uncharacterized protein</fullName>
    </submittedName>
</protein>
<evidence type="ECO:0000256" key="10">
    <source>
        <dbReference type="SAM" id="MobiDB-lite"/>
    </source>
</evidence>
<evidence type="ECO:0000256" key="7">
    <source>
        <dbReference type="ARBA" id="ARBA00022833"/>
    </source>
</evidence>
<keyword evidence="12" id="KW-1185">Reference proteome</keyword>
<accession>A0A8T2N6M0</accession>
<feature type="compositionally biased region" description="Polar residues" evidence="10">
    <location>
        <begin position="355"/>
        <end position="370"/>
    </location>
</feature>
<keyword evidence="6" id="KW-0378">Hydrolase</keyword>
<comment type="caution">
    <text evidence="11">The sequence shown here is derived from an EMBL/GenBank/DDBJ whole genome shotgun (WGS) entry which is preliminary data.</text>
</comment>
<feature type="compositionally biased region" description="Basic and acidic residues" evidence="10">
    <location>
        <begin position="254"/>
        <end position="264"/>
    </location>
</feature>
<comment type="cofactor">
    <cofactor evidence="1">
        <name>Zn(2+)</name>
        <dbReference type="ChEBI" id="CHEBI:29105"/>
    </cofactor>
</comment>
<sequence>MWKLGITNSYTMESTFGGSTLGNRKGTHFTVQDLKSLGYCLCDTLLDYCDPDQTKARQCLVELGAIRRKEIQHKLGRDVDSDASLSDVSESDLESSTSGSNSTESNDLPVHLLNIIDKTPALLSEEAVQTGTRDAVAVSDSRKERKVRDAEGSVCRRQRPGLFSSLRHRQPLMRQPVAVTAMQQPGSCPWPSPCGLDQGPLSGTGELLPPRHSRLSVRPAHRLKPCREAKAELLPVSATHHTMDASFTSSETQETLRKNQEKDGAGAVSVKEPSEPQRGTITDVHSSLPDTKKQELGTELPSRRLSLTAFPKAVEMGHGIPRIPSARPVLLEPLCPQRAQLQQLQSLSLAKATKSPPSSTENGPSDPNRT</sequence>
<keyword evidence="8" id="KW-0482">Metalloprotease</keyword>
<feature type="compositionally biased region" description="Polar residues" evidence="10">
    <location>
        <begin position="277"/>
        <end position="289"/>
    </location>
</feature>
<evidence type="ECO:0000256" key="9">
    <source>
        <dbReference type="ARBA" id="ARBA00023212"/>
    </source>
</evidence>
<dbReference type="Proteomes" id="UP000824540">
    <property type="component" value="Unassembled WGS sequence"/>
</dbReference>
<evidence type="ECO:0000256" key="2">
    <source>
        <dbReference type="ARBA" id="ARBA00004245"/>
    </source>
</evidence>
<evidence type="ECO:0000256" key="4">
    <source>
        <dbReference type="ARBA" id="ARBA00022670"/>
    </source>
</evidence>
<dbReference type="GO" id="GO:0005856">
    <property type="term" value="C:cytoskeleton"/>
    <property type="evidence" value="ECO:0007669"/>
    <property type="project" value="UniProtKB-SubCell"/>
</dbReference>
<organism evidence="11 12">
    <name type="scientific">Albula glossodonta</name>
    <name type="common">roundjaw bonefish</name>
    <dbReference type="NCBI Taxonomy" id="121402"/>
    <lineage>
        <taxon>Eukaryota</taxon>
        <taxon>Metazoa</taxon>
        <taxon>Chordata</taxon>
        <taxon>Craniata</taxon>
        <taxon>Vertebrata</taxon>
        <taxon>Euteleostomi</taxon>
        <taxon>Actinopterygii</taxon>
        <taxon>Neopterygii</taxon>
        <taxon>Teleostei</taxon>
        <taxon>Albuliformes</taxon>
        <taxon>Albulidae</taxon>
        <taxon>Albula</taxon>
    </lineage>
</organism>
<keyword evidence="7" id="KW-0862">Zinc</keyword>
<feature type="region of interest" description="Disordered" evidence="10">
    <location>
        <begin position="345"/>
        <end position="370"/>
    </location>
</feature>
<name>A0A8T2N6M0_9TELE</name>
<evidence type="ECO:0000256" key="3">
    <source>
        <dbReference type="ARBA" id="ARBA00022490"/>
    </source>
</evidence>
<feature type="region of interest" description="Disordered" evidence="10">
    <location>
        <begin position="127"/>
        <end position="152"/>
    </location>
</feature>
<keyword evidence="5" id="KW-0479">Metal-binding</keyword>
<reference evidence="11" key="1">
    <citation type="thesis" date="2021" institute="BYU ScholarsArchive" country="Provo, UT, USA">
        <title>Applications of and Algorithms for Genome Assembly and Genomic Analyses with an Emphasis on Marine Teleosts.</title>
        <authorList>
            <person name="Pickett B.D."/>
        </authorList>
    </citation>
    <scope>NUCLEOTIDE SEQUENCE</scope>
    <source>
        <strain evidence="11">HI-2016</strain>
    </source>
</reference>
<proteinExistence type="predicted"/>
<feature type="region of interest" description="Disordered" evidence="10">
    <location>
        <begin position="79"/>
        <end position="107"/>
    </location>
</feature>
<dbReference type="PANTHER" id="PTHR12756">
    <property type="entry name" value="CYTOSOLIC CARBOXYPEPTIDASE"/>
    <property type="match status" value="1"/>
</dbReference>
<evidence type="ECO:0000256" key="5">
    <source>
        <dbReference type="ARBA" id="ARBA00022723"/>
    </source>
</evidence>
<dbReference type="EMBL" id="JAFBMS010000198">
    <property type="protein sequence ID" value="KAG9333468.1"/>
    <property type="molecule type" value="Genomic_DNA"/>
</dbReference>
<dbReference type="PANTHER" id="PTHR12756:SF41">
    <property type="entry name" value="CYTOSOLIC CARBOXYPEPTIDASE 2"/>
    <property type="match status" value="1"/>
</dbReference>
<dbReference type="OrthoDB" id="10253041at2759"/>
<dbReference type="AlphaFoldDB" id="A0A8T2N6M0"/>
<evidence type="ECO:0000313" key="11">
    <source>
        <dbReference type="EMBL" id="KAG9333468.1"/>
    </source>
</evidence>
<feature type="compositionally biased region" description="Low complexity" evidence="10">
    <location>
        <begin position="82"/>
        <end position="107"/>
    </location>
</feature>
<dbReference type="GO" id="GO:0008237">
    <property type="term" value="F:metallopeptidase activity"/>
    <property type="evidence" value="ECO:0007669"/>
    <property type="project" value="UniProtKB-KW"/>
</dbReference>
<comment type="subcellular location">
    <subcellularLocation>
        <location evidence="2">Cytoplasm</location>
        <location evidence="2">Cytoskeleton</location>
    </subcellularLocation>
</comment>
<evidence type="ECO:0000256" key="1">
    <source>
        <dbReference type="ARBA" id="ARBA00001947"/>
    </source>
</evidence>
<gene>
    <name evidence="11" type="ORF">JZ751_011537</name>
</gene>
<keyword evidence="9" id="KW-0206">Cytoskeleton</keyword>
<keyword evidence="4" id="KW-0645">Protease</keyword>
<keyword evidence="3" id="KW-0963">Cytoplasm</keyword>
<feature type="compositionally biased region" description="Basic and acidic residues" evidence="10">
    <location>
        <begin position="140"/>
        <end position="151"/>
    </location>
</feature>
<evidence type="ECO:0000256" key="8">
    <source>
        <dbReference type="ARBA" id="ARBA00023049"/>
    </source>
</evidence>
<evidence type="ECO:0000313" key="12">
    <source>
        <dbReference type="Proteomes" id="UP000824540"/>
    </source>
</evidence>
<evidence type="ECO:0000256" key="6">
    <source>
        <dbReference type="ARBA" id="ARBA00022801"/>
    </source>
</evidence>
<dbReference type="InterPro" id="IPR050821">
    <property type="entry name" value="Cytosolic_carboxypeptidase"/>
</dbReference>
<dbReference type="GO" id="GO:0006508">
    <property type="term" value="P:proteolysis"/>
    <property type="evidence" value="ECO:0007669"/>
    <property type="project" value="UniProtKB-KW"/>
</dbReference>
<feature type="region of interest" description="Disordered" evidence="10">
    <location>
        <begin position="238"/>
        <end position="300"/>
    </location>
</feature>
<dbReference type="GO" id="GO:0046872">
    <property type="term" value="F:metal ion binding"/>
    <property type="evidence" value="ECO:0007669"/>
    <property type="project" value="UniProtKB-KW"/>
</dbReference>